<dbReference type="EMBL" id="LBTA01000054">
    <property type="protein sequence ID" value="KKQ29922.1"/>
    <property type="molecule type" value="Genomic_DNA"/>
</dbReference>
<dbReference type="InterPro" id="IPR003477">
    <property type="entry name" value="PemK-like"/>
</dbReference>
<accession>A0A0G0GIW6</accession>
<evidence type="ECO:0008006" key="3">
    <source>
        <dbReference type="Google" id="ProtNLM"/>
    </source>
</evidence>
<comment type="caution">
    <text evidence="1">The sequence shown here is derived from an EMBL/GenBank/DDBJ whole genome shotgun (WGS) entry which is preliminary data.</text>
</comment>
<dbReference type="GO" id="GO:0003677">
    <property type="term" value="F:DNA binding"/>
    <property type="evidence" value="ECO:0007669"/>
    <property type="project" value="InterPro"/>
</dbReference>
<proteinExistence type="predicted"/>
<sequence>MKDFTDWHKIKRKVELKENRINFQIRDVFSCSIGENVGFEQDGRGEEFLRPVVIIKKFNNEVFLGVPLTHTKKEGKYYFSFNLNEGQSVAIVSQVRLFDAKRLKYKIGMINEKDFSVLKEKIKQLLT</sequence>
<dbReference type="SUPFAM" id="SSF50118">
    <property type="entry name" value="Cell growth inhibitor/plasmid maintenance toxic component"/>
    <property type="match status" value="1"/>
</dbReference>
<name>A0A0G0GIW6_9BACT</name>
<gene>
    <name evidence="1" type="ORF">US45_C0054G0001</name>
</gene>
<protein>
    <recommendedName>
        <fullName evidence="3">2,4-dihydroxyhept-2-ene-1,7-dioic acid aldolase</fullName>
    </recommendedName>
</protein>
<dbReference type="Gene3D" id="2.30.30.110">
    <property type="match status" value="1"/>
</dbReference>
<evidence type="ECO:0000313" key="2">
    <source>
        <dbReference type="Proteomes" id="UP000034701"/>
    </source>
</evidence>
<reference evidence="1 2" key="1">
    <citation type="journal article" date="2015" name="Nature">
        <title>rRNA introns, odd ribosomes, and small enigmatic genomes across a large radiation of phyla.</title>
        <authorList>
            <person name="Brown C.T."/>
            <person name="Hug L.A."/>
            <person name="Thomas B.C."/>
            <person name="Sharon I."/>
            <person name="Castelle C.J."/>
            <person name="Singh A."/>
            <person name="Wilkins M.J."/>
            <person name="Williams K.H."/>
            <person name="Banfield J.F."/>
        </authorList>
    </citation>
    <scope>NUCLEOTIDE SEQUENCE [LARGE SCALE GENOMIC DNA]</scope>
</reference>
<evidence type="ECO:0000313" key="1">
    <source>
        <dbReference type="EMBL" id="KKQ29922.1"/>
    </source>
</evidence>
<dbReference type="AlphaFoldDB" id="A0A0G0GIW6"/>
<dbReference type="Proteomes" id="UP000034701">
    <property type="component" value="Unassembled WGS sequence"/>
</dbReference>
<dbReference type="Pfam" id="PF02452">
    <property type="entry name" value="PemK_toxin"/>
    <property type="match status" value="1"/>
</dbReference>
<organism evidence="1 2">
    <name type="scientific">Candidatus Nomurabacteria bacterium GW2011_GWA1_37_20</name>
    <dbReference type="NCBI Taxonomy" id="1618729"/>
    <lineage>
        <taxon>Bacteria</taxon>
        <taxon>Candidatus Nomuraibacteriota</taxon>
    </lineage>
</organism>
<dbReference type="InterPro" id="IPR011067">
    <property type="entry name" value="Plasmid_toxin/cell-grow_inhib"/>
</dbReference>